<dbReference type="GeneID" id="4600918"/>
<dbReference type="EnsemblBacteria" id="ABL79034">
    <property type="protein sequence ID" value="ABL79034"/>
    <property type="gene ID" value="Tpen_1639"/>
</dbReference>
<feature type="transmembrane region" description="Helical" evidence="1">
    <location>
        <begin position="132"/>
        <end position="157"/>
    </location>
</feature>
<feature type="transmembrane region" description="Helical" evidence="1">
    <location>
        <begin position="169"/>
        <end position="187"/>
    </location>
</feature>
<dbReference type="SUPFAM" id="SSF103473">
    <property type="entry name" value="MFS general substrate transporter"/>
    <property type="match status" value="1"/>
</dbReference>
<keyword evidence="1" id="KW-0472">Membrane</keyword>
<organism evidence="2 3">
    <name type="scientific">Thermofilum pendens (strain DSM 2475 / Hrk 5)</name>
    <dbReference type="NCBI Taxonomy" id="368408"/>
    <lineage>
        <taxon>Archaea</taxon>
        <taxon>Thermoproteota</taxon>
        <taxon>Thermoprotei</taxon>
        <taxon>Thermofilales</taxon>
        <taxon>Thermofilaceae</taxon>
        <taxon>Thermofilum</taxon>
    </lineage>
</organism>
<evidence type="ECO:0000313" key="2">
    <source>
        <dbReference type="EMBL" id="ABL79034.1"/>
    </source>
</evidence>
<feature type="transmembrane region" description="Helical" evidence="1">
    <location>
        <begin position="12"/>
        <end position="34"/>
    </location>
</feature>
<accession>A1S0Q4</accession>
<gene>
    <name evidence="2" type="ordered locus">Tpen_1639</name>
</gene>
<dbReference type="Gene3D" id="1.20.1250.20">
    <property type="entry name" value="MFS general substrate transporter like domains"/>
    <property type="match status" value="2"/>
</dbReference>
<feature type="transmembrane region" description="Helical" evidence="1">
    <location>
        <begin position="73"/>
        <end position="92"/>
    </location>
</feature>
<dbReference type="AlphaFoldDB" id="A1S0Q4"/>
<dbReference type="KEGG" id="tpe:Tpen_1639"/>
<dbReference type="Pfam" id="PF07690">
    <property type="entry name" value="MFS_1"/>
    <property type="match status" value="1"/>
</dbReference>
<dbReference type="GO" id="GO:0022857">
    <property type="term" value="F:transmembrane transporter activity"/>
    <property type="evidence" value="ECO:0007669"/>
    <property type="project" value="InterPro"/>
</dbReference>
<keyword evidence="1" id="KW-0812">Transmembrane</keyword>
<dbReference type="InterPro" id="IPR036259">
    <property type="entry name" value="MFS_trans_sf"/>
</dbReference>
<feature type="transmembrane region" description="Helical" evidence="1">
    <location>
        <begin position="46"/>
        <end position="66"/>
    </location>
</feature>
<dbReference type="PANTHER" id="PTHR23520:SF5">
    <property type="entry name" value="TRANSPORTER, PUTATIVE (AFU_ORTHOLOGUE AFUA_3G04000)-RELATED"/>
    <property type="match status" value="1"/>
</dbReference>
<dbReference type="InterPro" id="IPR011701">
    <property type="entry name" value="MFS"/>
</dbReference>
<name>A1S0Q4_THEPD</name>
<evidence type="ECO:0000313" key="3">
    <source>
        <dbReference type="Proteomes" id="UP000000641"/>
    </source>
</evidence>
<reference evidence="3" key="1">
    <citation type="journal article" date="2008" name="J. Bacteriol.">
        <title>Genome sequence of Thermofilum pendens reveals an exceptional loss of biosynthetic pathways without genome reduction.</title>
        <authorList>
            <person name="Anderson I."/>
            <person name="Rodriguez J."/>
            <person name="Susanti D."/>
            <person name="Porat I."/>
            <person name="Reich C."/>
            <person name="Ulrich L.E."/>
            <person name="Elkins J.G."/>
            <person name="Mavromatis K."/>
            <person name="Lykidis A."/>
            <person name="Kim E."/>
            <person name="Thompson L.S."/>
            <person name="Nolan M."/>
            <person name="Land M."/>
            <person name="Copeland A."/>
            <person name="Lapidus A."/>
            <person name="Lucas S."/>
            <person name="Detter C."/>
            <person name="Zhulin I.B."/>
            <person name="Olsen G.J."/>
            <person name="Whitman W."/>
            <person name="Mukhopadhyay B."/>
            <person name="Bristow J."/>
            <person name="Kyrpides N."/>
        </authorList>
    </citation>
    <scope>NUCLEOTIDE SEQUENCE [LARGE SCALE GENOMIC DNA]</scope>
    <source>
        <strain evidence="3">DSM 2475 / Hrk 5</strain>
    </source>
</reference>
<dbReference type="OrthoDB" id="56622at2157"/>
<protein>
    <submittedName>
        <fullName evidence="2">Major facilitator superfamily MFS_1</fullName>
    </submittedName>
</protein>
<evidence type="ECO:0000256" key="1">
    <source>
        <dbReference type="SAM" id="Phobius"/>
    </source>
</evidence>
<feature type="transmembrane region" description="Helical" evidence="1">
    <location>
        <begin position="331"/>
        <end position="354"/>
    </location>
</feature>
<proteinExistence type="predicted"/>
<feature type="transmembrane region" description="Helical" evidence="1">
    <location>
        <begin position="208"/>
        <end position="231"/>
    </location>
</feature>
<dbReference type="EMBL" id="CP000505">
    <property type="protein sequence ID" value="ABL79034.1"/>
    <property type="molecule type" value="Genomic_DNA"/>
</dbReference>
<sequence>MLSELNTNLKLLAALYVIFSLANGLLAVVMPPYLLHLGFTGAEAGLLLAVMNLAMIAGMVPFSYVADLKGRKPLAIAAFALALPAGLALYSANKAAVFAAYLLNGLANSMAVVSLNPLVADSAGRREVMEKAFTALQVLSLVSSSAGMLVAAAYPSLGAADRVSAYRSMILYAYLGLLAGLVPLLGVREEYRPGPRNGLRLSFSKVSLELALLAALTGLGAGIGVWNSGYYFSKKFGVEAFELGIRGVAENALLAAATLLAPLASRRLGTLGAVVAFQLASVPLLAATALSPSFVYAAAFFTARSMLMNAANPLLSALQMSLVEEGERARLSMLLTLAFQLPGSIGSAIGGYLMDVQIDLPIYLTSAVYAVQTALLYTLLKPHLAQSKAS</sequence>
<dbReference type="Proteomes" id="UP000000641">
    <property type="component" value="Chromosome"/>
</dbReference>
<dbReference type="eggNOG" id="arCOG00132">
    <property type="taxonomic scope" value="Archaea"/>
</dbReference>
<keyword evidence="3" id="KW-1185">Reference proteome</keyword>
<feature type="transmembrane region" description="Helical" evidence="1">
    <location>
        <begin position="98"/>
        <end position="120"/>
    </location>
</feature>
<dbReference type="RefSeq" id="WP_011753299.1">
    <property type="nucleotide sequence ID" value="NC_008698.1"/>
</dbReference>
<feature type="transmembrane region" description="Helical" evidence="1">
    <location>
        <begin position="360"/>
        <end position="380"/>
    </location>
</feature>
<dbReference type="HOGENOM" id="CLU_025894_0_2_2"/>
<dbReference type="PANTHER" id="PTHR23520">
    <property type="entry name" value="TRANSPORTER, PUTATIVE (AFU_ORTHOLOGUE AFUA_3G04000)-RELATED"/>
    <property type="match status" value="1"/>
</dbReference>
<keyword evidence="1" id="KW-1133">Transmembrane helix</keyword>
<dbReference type="STRING" id="368408.Tpen_1639"/>